<evidence type="ECO:0000313" key="5">
    <source>
        <dbReference type="Proteomes" id="UP000594638"/>
    </source>
</evidence>
<dbReference type="PANTHER" id="PTHR15922:SF2">
    <property type="entry name" value="NBAS SUBUNIT OF NRZ TETHERING COMPLEX"/>
    <property type="match status" value="1"/>
</dbReference>
<evidence type="ECO:0000256" key="1">
    <source>
        <dbReference type="ARBA" id="ARBA00022491"/>
    </source>
</evidence>
<dbReference type="OrthoDB" id="27490at2759"/>
<dbReference type="AlphaFoldDB" id="A0A8S0VK63"/>
<reference evidence="4 5" key="1">
    <citation type="submission" date="2019-12" db="EMBL/GenBank/DDBJ databases">
        <authorList>
            <person name="Alioto T."/>
            <person name="Alioto T."/>
            <person name="Gomez Garrido J."/>
        </authorList>
    </citation>
    <scope>NUCLEOTIDE SEQUENCE [LARGE SCALE GENOMIC DNA]</scope>
</reference>
<organism evidence="4 5">
    <name type="scientific">Olea europaea subsp. europaea</name>
    <dbReference type="NCBI Taxonomy" id="158383"/>
    <lineage>
        <taxon>Eukaryota</taxon>
        <taxon>Viridiplantae</taxon>
        <taxon>Streptophyta</taxon>
        <taxon>Embryophyta</taxon>
        <taxon>Tracheophyta</taxon>
        <taxon>Spermatophyta</taxon>
        <taxon>Magnoliopsida</taxon>
        <taxon>eudicotyledons</taxon>
        <taxon>Gunneridae</taxon>
        <taxon>Pentapetalae</taxon>
        <taxon>asterids</taxon>
        <taxon>lamiids</taxon>
        <taxon>Lamiales</taxon>
        <taxon>Oleaceae</taxon>
        <taxon>Oleeae</taxon>
        <taxon>Olea</taxon>
    </lineage>
</organism>
<sequence>MSMDVHQKMLIAARSVKVNEQVAKRKLDSGFAIVKPPGHHAEKSEPVEFCVYNSVAIATRRQNNMSRESKYSMSFLTTIWKAKEFLNIFPTNRNARVEADIVDALTVRLPNLGVNLLPMAFRQIKDPMEIIKLAINCQSGAYLNIDELVEIPKLLGLSSREDNSAVQEAIAREAELSEMSNWLLIAVSCWPKRALVLLGTTHSCNHSLSSLYRCDDKQL</sequence>
<protein>
    <submittedName>
        <fullName evidence="4">MAG2-interacting 2 isoform X1</fullName>
    </submittedName>
</protein>
<dbReference type="InterPro" id="IPR037138">
    <property type="entry name" value="His_deacetylse_dom_sf"/>
</dbReference>
<dbReference type="Proteomes" id="UP000594638">
    <property type="component" value="Unassembled WGS sequence"/>
</dbReference>
<dbReference type="GO" id="GO:0000149">
    <property type="term" value="F:SNARE binding"/>
    <property type="evidence" value="ECO:0007669"/>
    <property type="project" value="TreeGrafter"/>
</dbReference>
<keyword evidence="2" id="KW-0156">Chromatin regulator</keyword>
<evidence type="ECO:0000313" key="4">
    <source>
        <dbReference type="EMBL" id="CAA3029932.1"/>
    </source>
</evidence>
<accession>A0A8S0VK63</accession>
<dbReference type="EMBL" id="CACTIH010009340">
    <property type="protein sequence ID" value="CAA3029932.1"/>
    <property type="molecule type" value="Genomic_DNA"/>
</dbReference>
<comment type="caution">
    <text evidence="4">The sequence shown here is derived from an EMBL/GenBank/DDBJ whole genome shotgun (WGS) entry which is preliminary data.</text>
</comment>
<dbReference type="InterPro" id="IPR023696">
    <property type="entry name" value="Ureohydrolase_dom_sf"/>
</dbReference>
<evidence type="ECO:0000256" key="2">
    <source>
        <dbReference type="ARBA" id="ARBA00022853"/>
    </source>
</evidence>
<dbReference type="InterPro" id="IPR023801">
    <property type="entry name" value="His_deacetylse_dom"/>
</dbReference>
<keyword evidence="1" id="KW-0678">Repressor</keyword>
<dbReference type="PANTHER" id="PTHR15922">
    <property type="entry name" value="NEUROBLASTOMA-AMPLIFIED SEQUENCE"/>
    <property type="match status" value="1"/>
</dbReference>
<dbReference type="SUPFAM" id="SSF52768">
    <property type="entry name" value="Arginase/deacetylase"/>
    <property type="match status" value="1"/>
</dbReference>
<dbReference type="GO" id="GO:0006890">
    <property type="term" value="P:retrograde vesicle-mediated transport, Golgi to endoplasmic reticulum"/>
    <property type="evidence" value="ECO:0007669"/>
    <property type="project" value="TreeGrafter"/>
</dbReference>
<name>A0A8S0VK63_OLEEU</name>
<proteinExistence type="predicted"/>
<dbReference type="GO" id="GO:0070939">
    <property type="term" value="C:Dsl1/NZR complex"/>
    <property type="evidence" value="ECO:0007669"/>
    <property type="project" value="TreeGrafter"/>
</dbReference>
<dbReference type="GO" id="GO:0006325">
    <property type="term" value="P:chromatin organization"/>
    <property type="evidence" value="ECO:0007669"/>
    <property type="project" value="UniProtKB-KW"/>
</dbReference>
<dbReference type="Pfam" id="PF00850">
    <property type="entry name" value="Hist_deacetyl"/>
    <property type="match status" value="1"/>
</dbReference>
<evidence type="ECO:0000259" key="3">
    <source>
        <dbReference type="Pfam" id="PF00850"/>
    </source>
</evidence>
<dbReference type="Gene3D" id="3.40.800.20">
    <property type="entry name" value="Histone deacetylase domain"/>
    <property type="match status" value="1"/>
</dbReference>
<gene>
    <name evidence="4" type="ORF">OLEA9_A084507</name>
</gene>
<keyword evidence="5" id="KW-1185">Reference proteome</keyword>
<feature type="domain" description="Histone deacetylase" evidence="3">
    <location>
        <begin position="9"/>
        <end position="62"/>
    </location>
</feature>
<dbReference type="Gramene" id="OE9A084507T1">
    <property type="protein sequence ID" value="OE9A084507C1"/>
    <property type="gene ID" value="OE9A084507"/>
</dbReference>